<proteinExistence type="predicted"/>
<reference evidence="1" key="1">
    <citation type="submission" date="2019-08" db="EMBL/GenBank/DDBJ databases">
        <authorList>
            <person name="Kucharzyk K."/>
            <person name="Murdoch R.W."/>
            <person name="Higgins S."/>
            <person name="Loffler F."/>
        </authorList>
    </citation>
    <scope>NUCLEOTIDE SEQUENCE</scope>
</reference>
<name>A0A645H5I5_9ZZZZ</name>
<dbReference type="AlphaFoldDB" id="A0A645H5I5"/>
<comment type="caution">
    <text evidence="1">The sequence shown here is derived from an EMBL/GenBank/DDBJ whole genome shotgun (WGS) entry which is preliminary data.</text>
</comment>
<protein>
    <submittedName>
        <fullName evidence="1">Uncharacterized protein</fullName>
    </submittedName>
</protein>
<gene>
    <name evidence="1" type="ORF">SDC9_180804</name>
</gene>
<dbReference type="EMBL" id="VSSQ01085760">
    <property type="protein sequence ID" value="MPN33319.1"/>
    <property type="molecule type" value="Genomic_DNA"/>
</dbReference>
<evidence type="ECO:0000313" key="1">
    <source>
        <dbReference type="EMBL" id="MPN33319.1"/>
    </source>
</evidence>
<organism evidence="1">
    <name type="scientific">bioreactor metagenome</name>
    <dbReference type="NCBI Taxonomy" id="1076179"/>
    <lineage>
        <taxon>unclassified sequences</taxon>
        <taxon>metagenomes</taxon>
        <taxon>ecological metagenomes</taxon>
    </lineage>
</organism>
<sequence>MFQAAALAIAVLEEEGTCASLIPHAHMLVRSSQDALRLLFDPQRLIAGLRG</sequence>
<accession>A0A645H5I5</accession>